<dbReference type="Proteomes" id="UP000305401">
    <property type="component" value="Unassembled WGS sequence"/>
</dbReference>
<gene>
    <name evidence="1" type="primary">radC</name>
    <name evidence="1" type="ORF">E5990_01645</name>
</gene>
<evidence type="ECO:0000313" key="2">
    <source>
        <dbReference type="Proteomes" id="UP000305401"/>
    </source>
</evidence>
<organism evidence="1 2">
    <name type="scientific">Muribaculum caecicola</name>
    <dbReference type="NCBI Taxonomy" id="3038144"/>
    <lineage>
        <taxon>Bacteria</taxon>
        <taxon>Pseudomonadati</taxon>
        <taxon>Bacteroidota</taxon>
        <taxon>Bacteroidia</taxon>
        <taxon>Bacteroidales</taxon>
        <taxon>Muribaculaceae</taxon>
        <taxon>Muribaculum</taxon>
    </lineage>
</organism>
<proteinExistence type="predicted"/>
<accession>A0AC61S8K9</accession>
<name>A0AC61S8K9_9BACT</name>
<keyword evidence="2" id="KW-1185">Reference proteome</keyword>
<dbReference type="EMBL" id="SSTG01000009">
    <property type="protein sequence ID" value="THG54834.1"/>
    <property type="molecule type" value="Genomic_DNA"/>
</dbReference>
<sequence length="240" mass="26433">MEPENKSERDYVLIQDIAECDRPREKALRMGVHSLDNAELMAIIFGNGIRGKSVLTMSQQLLAKNKGSLLNISRKSIKTIVRENPGIGPAKAIALAAAIELGMRCHTELPAQKIKITGSESVYQVMEADMHSLPHEEFWVLMLSRGNQLIDRFCLSRGGSSATVVDLKLLFKRVLAEGETVSSLILVHNHPSGMLRPSAEDIALTKRISEGAKLLDLRVLDHIIISNSGYYSFADEGQAL</sequence>
<protein>
    <submittedName>
        <fullName evidence="1">DNA repair protein RadC</fullName>
    </submittedName>
</protein>
<comment type="caution">
    <text evidence="1">The sequence shown here is derived from an EMBL/GenBank/DDBJ whole genome shotgun (WGS) entry which is preliminary data.</text>
</comment>
<evidence type="ECO:0000313" key="1">
    <source>
        <dbReference type="EMBL" id="THG54834.1"/>
    </source>
</evidence>
<reference evidence="1" key="1">
    <citation type="submission" date="2019-04" db="EMBL/GenBank/DDBJ databases">
        <title>Microbes associate with the intestines of laboratory mice.</title>
        <authorList>
            <person name="Navarre W."/>
            <person name="Wong E."/>
            <person name="Huang K.C."/>
            <person name="Tropini C."/>
            <person name="Ng K."/>
            <person name="Yu B."/>
        </authorList>
    </citation>
    <scope>NUCLEOTIDE SEQUENCE</scope>
    <source>
        <strain evidence="1">NM86_A22</strain>
    </source>
</reference>